<sequence>MTTSNALVVTAEPGVPFVGTVREVDAPVADVYRAFIEPALVRQWMGPRDLEMDIDSWDARPGGSWAYTHIDPSGGRYGFRGVFHDVVENKSITQTFEFDGYPGHVSLERVEFEDLGGHTRIVNHSVFQSVEDRDGMVSSGMEQGVREGYERLEELLSAAPRPAGA</sequence>
<dbReference type="RefSeq" id="WP_209681908.1">
    <property type="nucleotide sequence ID" value="NZ_JAGIOI010000001.1"/>
</dbReference>
<evidence type="ECO:0000313" key="4">
    <source>
        <dbReference type="Proteomes" id="UP000711614"/>
    </source>
</evidence>
<comment type="similarity">
    <text evidence="1">Belongs to the AHA1 family.</text>
</comment>
<evidence type="ECO:0000256" key="1">
    <source>
        <dbReference type="ARBA" id="ARBA00006817"/>
    </source>
</evidence>
<evidence type="ECO:0000259" key="2">
    <source>
        <dbReference type="Pfam" id="PF08327"/>
    </source>
</evidence>
<dbReference type="InterPro" id="IPR013538">
    <property type="entry name" value="ASHA1/2-like_C"/>
</dbReference>
<feature type="domain" description="Activator of Hsp90 ATPase homologue 1/2-like C-terminal" evidence="2">
    <location>
        <begin position="25"/>
        <end position="156"/>
    </location>
</feature>
<protein>
    <submittedName>
        <fullName evidence="3">Uncharacterized protein YndB with AHSA1/START domain</fullName>
    </submittedName>
</protein>
<dbReference type="EMBL" id="JAGIOI010000001">
    <property type="protein sequence ID" value="MBP2414185.1"/>
    <property type="molecule type" value="Genomic_DNA"/>
</dbReference>
<name>A0ABS4Z0G4_9MICC</name>
<comment type="caution">
    <text evidence="3">The sequence shown here is derived from an EMBL/GenBank/DDBJ whole genome shotgun (WGS) entry which is preliminary data.</text>
</comment>
<evidence type="ECO:0000313" key="3">
    <source>
        <dbReference type="EMBL" id="MBP2414185.1"/>
    </source>
</evidence>
<gene>
    <name evidence="3" type="ORF">JOF48_002984</name>
</gene>
<dbReference type="Gene3D" id="3.30.530.20">
    <property type="match status" value="1"/>
</dbReference>
<keyword evidence="4" id="KW-1185">Reference proteome</keyword>
<accession>A0ABS4Z0G4</accession>
<dbReference type="InterPro" id="IPR023393">
    <property type="entry name" value="START-like_dom_sf"/>
</dbReference>
<proteinExistence type="inferred from homology"/>
<dbReference type="Proteomes" id="UP000711614">
    <property type="component" value="Unassembled WGS sequence"/>
</dbReference>
<organism evidence="3 4">
    <name type="scientific">Arthrobacter stackebrandtii</name>
    <dbReference type="NCBI Taxonomy" id="272161"/>
    <lineage>
        <taxon>Bacteria</taxon>
        <taxon>Bacillati</taxon>
        <taxon>Actinomycetota</taxon>
        <taxon>Actinomycetes</taxon>
        <taxon>Micrococcales</taxon>
        <taxon>Micrococcaceae</taxon>
        <taxon>Arthrobacter</taxon>
    </lineage>
</organism>
<reference evidence="3 4" key="1">
    <citation type="submission" date="2021-03" db="EMBL/GenBank/DDBJ databases">
        <title>Sequencing the genomes of 1000 actinobacteria strains.</title>
        <authorList>
            <person name="Klenk H.-P."/>
        </authorList>
    </citation>
    <scope>NUCLEOTIDE SEQUENCE [LARGE SCALE GENOMIC DNA]</scope>
    <source>
        <strain evidence="3 4">DSM 16005</strain>
    </source>
</reference>
<dbReference type="CDD" id="cd07826">
    <property type="entry name" value="SRPBCC_CalC_Aha1-like_9"/>
    <property type="match status" value="1"/>
</dbReference>
<dbReference type="SUPFAM" id="SSF55961">
    <property type="entry name" value="Bet v1-like"/>
    <property type="match status" value="1"/>
</dbReference>
<dbReference type="Pfam" id="PF08327">
    <property type="entry name" value="AHSA1"/>
    <property type="match status" value="1"/>
</dbReference>